<reference evidence="4" key="1">
    <citation type="submission" date="2021-02" db="EMBL/GenBank/DDBJ databases">
        <authorList>
            <person name="Palmer J.M."/>
        </authorList>
    </citation>
    <scope>NUCLEOTIDE SEQUENCE</scope>
    <source>
        <strain evidence="4">SCRP23</strain>
    </source>
</reference>
<evidence type="ECO:0000313" key="4">
    <source>
        <dbReference type="EMBL" id="KAG7401052.1"/>
    </source>
</evidence>
<dbReference type="GO" id="GO:0035091">
    <property type="term" value="F:phosphatidylinositol binding"/>
    <property type="evidence" value="ECO:0007669"/>
    <property type="project" value="InterPro"/>
</dbReference>
<evidence type="ECO:0000313" key="5">
    <source>
        <dbReference type="Proteomes" id="UP000693981"/>
    </source>
</evidence>
<dbReference type="GO" id="GO:0005634">
    <property type="term" value="C:nucleus"/>
    <property type="evidence" value="ECO:0007669"/>
    <property type="project" value="TreeGrafter"/>
</dbReference>
<dbReference type="PROSITE" id="PS50174">
    <property type="entry name" value="G_PATCH"/>
    <property type="match status" value="1"/>
</dbReference>
<accession>A0A8T1X4E9</accession>
<dbReference type="InterPro" id="IPR011666">
    <property type="entry name" value="DUF1604"/>
</dbReference>
<dbReference type="GO" id="GO:0006397">
    <property type="term" value="P:mRNA processing"/>
    <property type="evidence" value="ECO:0007669"/>
    <property type="project" value="InterPro"/>
</dbReference>
<evidence type="ECO:0000256" key="1">
    <source>
        <dbReference type="SAM" id="MobiDB-lite"/>
    </source>
</evidence>
<dbReference type="GO" id="GO:0003723">
    <property type="term" value="F:RNA binding"/>
    <property type="evidence" value="ECO:0007669"/>
    <property type="project" value="TreeGrafter"/>
</dbReference>
<dbReference type="Pfam" id="PF07713">
    <property type="entry name" value="DUF1604"/>
    <property type="match status" value="1"/>
</dbReference>
<dbReference type="InterPro" id="IPR000467">
    <property type="entry name" value="G_patch_dom"/>
</dbReference>
<dbReference type="Proteomes" id="UP000693981">
    <property type="component" value="Unassembled WGS sequence"/>
</dbReference>
<comment type="caution">
    <text evidence="4">The sequence shown here is derived from an EMBL/GenBank/DDBJ whole genome shotgun (WGS) entry which is preliminary data.</text>
</comment>
<organism evidence="4 5">
    <name type="scientific">Phytophthora boehmeriae</name>
    <dbReference type="NCBI Taxonomy" id="109152"/>
    <lineage>
        <taxon>Eukaryota</taxon>
        <taxon>Sar</taxon>
        <taxon>Stramenopiles</taxon>
        <taxon>Oomycota</taxon>
        <taxon>Peronosporomycetes</taxon>
        <taxon>Peronosporales</taxon>
        <taxon>Peronosporaceae</taxon>
        <taxon>Phytophthora</taxon>
    </lineage>
</organism>
<feature type="region of interest" description="Disordered" evidence="1">
    <location>
        <begin position="525"/>
        <end position="548"/>
    </location>
</feature>
<dbReference type="Pfam" id="PF00787">
    <property type="entry name" value="PX"/>
    <property type="match status" value="1"/>
</dbReference>
<feature type="region of interest" description="Disordered" evidence="1">
    <location>
        <begin position="17"/>
        <end position="47"/>
    </location>
</feature>
<proteinExistence type="predicted"/>
<name>A0A8T1X4E9_9STRA</name>
<dbReference type="PROSITE" id="PS50195">
    <property type="entry name" value="PX"/>
    <property type="match status" value="1"/>
</dbReference>
<gene>
    <name evidence="4" type="primary">GPATCH1</name>
    <name evidence="4" type="ORF">PHYBOEH_003247</name>
</gene>
<evidence type="ECO:0000259" key="2">
    <source>
        <dbReference type="PROSITE" id="PS50174"/>
    </source>
</evidence>
<sequence>MRKSISFPIAPPLKLRRRKSLQDTKQSHSFSFTNRRVERQSSRPRLTSMQSMEQTLLDYVHVEFVKAVVPGQNKLASPRYVMRITNTMLDQTWEMARTFKEFYELKEAIVSLLDYGHFCSSNCPWLYMYAAHHFPRRRIFRSRSPSVISRRISDLQTYFSTLLRMAKHNRNLECSISSTKLPQLIYDFLFEGMVFDRSDFQRLSERPSMGGRDSSFLDNDPTQEAEGCSICQQPLVGDSAVSIAPAGPYGNNCGRATSSGNRSRAASSGKKRVMAGLTTLDCGHCFHDECILVTDAQGRRRFHGAFTGGFSAGYFNSVGTKEGWTPSTFSSSRENRSSRFQQRAEDFMDEEDDPLLGKRLETTERYDTLQTGAKRRLQQAAGAGSAGGATIPGFALPDDWMLPVNDSIGASLLKQMGWKEGHGIGQRVRKRKFHEESQGTKKVVQNANEKKSEEGHCCDAEEEVYVPPRKVFDVQKAFPKPKLDRYGAGFDPYTNAPEFARYKQQQEDKQQVQQGSHRQIISFADAMQTTSGSNRATTAYGLRATSSD</sequence>
<dbReference type="AlphaFoldDB" id="A0A8T1X4E9"/>
<feature type="compositionally biased region" description="Polar residues" evidence="1">
    <location>
        <begin position="527"/>
        <end position="537"/>
    </location>
</feature>
<dbReference type="CDD" id="cd06093">
    <property type="entry name" value="PX_domain"/>
    <property type="match status" value="1"/>
</dbReference>
<dbReference type="Pfam" id="PF01585">
    <property type="entry name" value="G-patch"/>
    <property type="match status" value="1"/>
</dbReference>
<feature type="domain" description="PX" evidence="3">
    <location>
        <begin position="58"/>
        <end position="196"/>
    </location>
</feature>
<dbReference type="PANTHER" id="PTHR13384">
    <property type="entry name" value="G PATCH DOMAIN-CONTAINING PROTEIN 1"/>
    <property type="match status" value="1"/>
</dbReference>
<dbReference type="EMBL" id="JAGDFL010000019">
    <property type="protein sequence ID" value="KAG7401052.1"/>
    <property type="molecule type" value="Genomic_DNA"/>
</dbReference>
<keyword evidence="5" id="KW-1185">Reference proteome</keyword>
<dbReference type="OrthoDB" id="20507at2759"/>
<feature type="region of interest" description="Disordered" evidence="1">
    <location>
        <begin position="424"/>
        <end position="456"/>
    </location>
</feature>
<protein>
    <submittedName>
        <fullName evidence="4">G patch domain-containing protein 1</fullName>
    </submittedName>
</protein>
<evidence type="ECO:0000259" key="3">
    <source>
        <dbReference type="PROSITE" id="PS50195"/>
    </source>
</evidence>
<dbReference type="InterPro" id="IPR001683">
    <property type="entry name" value="PX_dom"/>
</dbReference>
<dbReference type="PANTHER" id="PTHR13384:SF19">
    <property type="entry name" value="G PATCH DOMAIN-CONTAINING PROTEIN 1"/>
    <property type="match status" value="1"/>
</dbReference>
<feature type="domain" description="G-patch" evidence="2">
    <location>
        <begin position="405"/>
        <end position="427"/>
    </location>
</feature>